<dbReference type="SUPFAM" id="SSF52058">
    <property type="entry name" value="L domain-like"/>
    <property type="match status" value="1"/>
</dbReference>
<reference evidence="1 2" key="1">
    <citation type="journal article" date="2020" name="Mol. Plant">
        <title>The Chromosome-Based Rubber Tree Genome Provides New Insights into Spurge Genome Evolution and Rubber Biosynthesis.</title>
        <authorList>
            <person name="Liu J."/>
            <person name="Shi C."/>
            <person name="Shi C.C."/>
            <person name="Li W."/>
            <person name="Zhang Q.J."/>
            <person name="Zhang Y."/>
            <person name="Li K."/>
            <person name="Lu H.F."/>
            <person name="Shi C."/>
            <person name="Zhu S.T."/>
            <person name="Xiao Z.Y."/>
            <person name="Nan H."/>
            <person name="Yue Y."/>
            <person name="Zhu X.G."/>
            <person name="Wu Y."/>
            <person name="Hong X.N."/>
            <person name="Fan G.Y."/>
            <person name="Tong Y."/>
            <person name="Zhang D."/>
            <person name="Mao C.L."/>
            <person name="Liu Y.L."/>
            <person name="Hao S.J."/>
            <person name="Liu W.Q."/>
            <person name="Lv M.Q."/>
            <person name="Zhang H.B."/>
            <person name="Liu Y."/>
            <person name="Hu-Tang G.R."/>
            <person name="Wang J.P."/>
            <person name="Wang J.H."/>
            <person name="Sun Y.H."/>
            <person name="Ni S.B."/>
            <person name="Chen W.B."/>
            <person name="Zhang X.C."/>
            <person name="Jiao Y.N."/>
            <person name="Eichler E.E."/>
            <person name="Li G.H."/>
            <person name="Liu X."/>
            <person name="Gao L.Z."/>
        </authorList>
    </citation>
    <scope>NUCLEOTIDE SEQUENCE [LARGE SCALE GENOMIC DNA]</scope>
    <source>
        <strain evidence="2">cv. GT1</strain>
        <tissue evidence="1">Leaf</tissue>
    </source>
</reference>
<dbReference type="Proteomes" id="UP000467840">
    <property type="component" value="Chromosome 7"/>
</dbReference>
<dbReference type="AlphaFoldDB" id="A0A6A6L052"/>
<evidence type="ECO:0000313" key="1">
    <source>
        <dbReference type="EMBL" id="KAF2293716.1"/>
    </source>
</evidence>
<name>A0A6A6L052_HEVBR</name>
<gene>
    <name evidence="1" type="ORF">GH714_004268</name>
</gene>
<proteinExistence type="predicted"/>
<organism evidence="1 2">
    <name type="scientific">Hevea brasiliensis</name>
    <name type="common">Para rubber tree</name>
    <name type="synonym">Siphonia brasiliensis</name>
    <dbReference type="NCBI Taxonomy" id="3981"/>
    <lineage>
        <taxon>Eukaryota</taxon>
        <taxon>Viridiplantae</taxon>
        <taxon>Streptophyta</taxon>
        <taxon>Embryophyta</taxon>
        <taxon>Tracheophyta</taxon>
        <taxon>Spermatophyta</taxon>
        <taxon>Magnoliopsida</taxon>
        <taxon>eudicotyledons</taxon>
        <taxon>Gunneridae</taxon>
        <taxon>Pentapetalae</taxon>
        <taxon>rosids</taxon>
        <taxon>fabids</taxon>
        <taxon>Malpighiales</taxon>
        <taxon>Euphorbiaceae</taxon>
        <taxon>Crotonoideae</taxon>
        <taxon>Micrandreae</taxon>
        <taxon>Hevea</taxon>
    </lineage>
</organism>
<keyword evidence="2" id="KW-1185">Reference proteome</keyword>
<dbReference type="InterPro" id="IPR032675">
    <property type="entry name" value="LRR_dom_sf"/>
</dbReference>
<protein>
    <submittedName>
        <fullName evidence="1">Uncharacterized protein</fullName>
    </submittedName>
</protein>
<sequence length="123" mass="13576">MDAVKTVDFDFYGEGSPLAVPFPSLETLKFEDMLITGLEKVFGLERIIIKDCPQLVSLTENANDMLYSCANMELSVCNKEEQLPCGMHGLQSLKDLHVESCPKLASFPEAGVLSSLRCCVKEL</sequence>
<accession>A0A6A6L052</accession>
<dbReference type="EMBL" id="JAAGAX010000013">
    <property type="protein sequence ID" value="KAF2293716.1"/>
    <property type="molecule type" value="Genomic_DNA"/>
</dbReference>
<dbReference type="Gene3D" id="3.80.10.10">
    <property type="entry name" value="Ribonuclease Inhibitor"/>
    <property type="match status" value="1"/>
</dbReference>
<evidence type="ECO:0000313" key="2">
    <source>
        <dbReference type="Proteomes" id="UP000467840"/>
    </source>
</evidence>
<comment type="caution">
    <text evidence="1">The sequence shown here is derived from an EMBL/GenBank/DDBJ whole genome shotgun (WGS) entry which is preliminary data.</text>
</comment>